<dbReference type="Pfam" id="PF13649">
    <property type="entry name" value="Methyltransf_25"/>
    <property type="match status" value="1"/>
</dbReference>
<dbReference type="PANTHER" id="PTHR43591:SF24">
    <property type="entry name" value="2-METHOXY-6-POLYPRENYL-1,4-BENZOQUINOL METHYLASE, MITOCHONDRIAL"/>
    <property type="match status" value="1"/>
</dbReference>
<dbReference type="RefSeq" id="WP_058287255.1">
    <property type="nucleotide sequence ID" value="NZ_CYSR01000030.1"/>
</dbReference>
<dbReference type="EC" id="2.1.1.163" evidence="2"/>
<dbReference type="Gene3D" id="3.40.50.150">
    <property type="entry name" value="Vaccinia Virus protein VP39"/>
    <property type="match status" value="1"/>
</dbReference>
<dbReference type="Proteomes" id="UP000051326">
    <property type="component" value="Unassembled WGS sequence"/>
</dbReference>
<dbReference type="InterPro" id="IPR041698">
    <property type="entry name" value="Methyltransf_25"/>
</dbReference>
<reference evidence="2 3" key="1">
    <citation type="submission" date="2015-09" db="EMBL/GenBank/DDBJ databases">
        <authorList>
            <consortium name="Swine Surveillance"/>
        </authorList>
    </citation>
    <scope>NUCLEOTIDE SEQUENCE [LARGE SCALE GENOMIC DNA]</scope>
    <source>
        <strain evidence="2 3">CECT 8399</strain>
    </source>
</reference>
<dbReference type="EMBL" id="CYSR01000030">
    <property type="protein sequence ID" value="CUI01257.1"/>
    <property type="molecule type" value="Genomic_DNA"/>
</dbReference>
<dbReference type="GO" id="GO:0043770">
    <property type="term" value="F:demethylmenaquinone methyltransferase activity"/>
    <property type="evidence" value="ECO:0007669"/>
    <property type="project" value="UniProtKB-EC"/>
</dbReference>
<gene>
    <name evidence="2" type="primary">ubiE_3</name>
    <name evidence="2" type="ORF">PHA8399_03398</name>
</gene>
<keyword evidence="2" id="KW-0808">Transferase</keyword>
<evidence type="ECO:0000259" key="1">
    <source>
        <dbReference type="Pfam" id="PF13649"/>
    </source>
</evidence>
<dbReference type="InterPro" id="IPR029063">
    <property type="entry name" value="SAM-dependent_MTases_sf"/>
</dbReference>
<sequence>MPETAASFTGDIPGFYDRGLGPAIFCDYADDLAARCRGHSPQNVLELAAGTGIVSQRLRRSLPPDCKLTVTDLNEPMLALAEAKLSGAANVTLQAADAMALPFDDGSFDLVACQFGVMFFPDKPAAFREAARVLKPGGRYVFSVWAPMAQNPFAEIADSEAARFFPDDPPGFYKVPFHYGDPEAVKADLNGEDWDGTGHEEVTLDKALDDPEAFSEALVYGNPLIEEIRSRGGVDPDEVASAILDALRTRLGPPPLRMPLAAHVFTCRRQ</sequence>
<dbReference type="GO" id="GO:0032259">
    <property type="term" value="P:methylation"/>
    <property type="evidence" value="ECO:0007669"/>
    <property type="project" value="UniProtKB-KW"/>
</dbReference>
<proteinExistence type="predicted"/>
<organism evidence="2 3">
    <name type="scientific">Leisingera aquaemixtae</name>
    <dbReference type="NCBI Taxonomy" id="1396826"/>
    <lineage>
        <taxon>Bacteria</taxon>
        <taxon>Pseudomonadati</taxon>
        <taxon>Pseudomonadota</taxon>
        <taxon>Alphaproteobacteria</taxon>
        <taxon>Rhodobacterales</taxon>
        <taxon>Roseobacteraceae</taxon>
        <taxon>Leisingera</taxon>
    </lineage>
</organism>
<dbReference type="STRING" id="1396826.PHA8399_03398"/>
<feature type="domain" description="Methyltransferase" evidence="1">
    <location>
        <begin position="44"/>
        <end position="138"/>
    </location>
</feature>
<keyword evidence="2" id="KW-0489">Methyltransferase</keyword>
<evidence type="ECO:0000313" key="3">
    <source>
        <dbReference type="Proteomes" id="UP000051326"/>
    </source>
</evidence>
<dbReference type="SUPFAM" id="SSF53335">
    <property type="entry name" value="S-adenosyl-L-methionine-dependent methyltransferases"/>
    <property type="match status" value="1"/>
</dbReference>
<accession>A0A0P1HNH0</accession>
<keyword evidence="2" id="KW-0830">Ubiquinone</keyword>
<dbReference type="PANTHER" id="PTHR43591">
    <property type="entry name" value="METHYLTRANSFERASE"/>
    <property type="match status" value="1"/>
</dbReference>
<protein>
    <submittedName>
        <fullName evidence="2">Ubiquinone/menaquinone biosynthesis methyltransferase ubiE</fullName>
        <ecNumber evidence="2">2.1.1.163</ecNumber>
    </submittedName>
</protein>
<name>A0A0P1HNH0_9RHOB</name>
<dbReference type="AlphaFoldDB" id="A0A0P1HNH0"/>
<evidence type="ECO:0000313" key="2">
    <source>
        <dbReference type="EMBL" id="CUI01257.1"/>
    </source>
</evidence>
<dbReference type="CDD" id="cd02440">
    <property type="entry name" value="AdoMet_MTases"/>
    <property type="match status" value="1"/>
</dbReference>